<dbReference type="EMBL" id="CP041345">
    <property type="protein sequence ID" value="QKG79265.1"/>
    <property type="molecule type" value="Genomic_DNA"/>
</dbReference>
<evidence type="ECO:0000256" key="1">
    <source>
        <dbReference type="ARBA" id="ARBA00022801"/>
    </source>
</evidence>
<evidence type="ECO:0000259" key="3">
    <source>
        <dbReference type="Pfam" id="PF00857"/>
    </source>
</evidence>
<dbReference type="KEGG" id="ttz:FHG85_02960"/>
<dbReference type="Proteomes" id="UP000500961">
    <property type="component" value="Chromosome"/>
</dbReference>
<keyword evidence="5" id="KW-1185">Reference proteome</keyword>
<dbReference type="InterPro" id="IPR036380">
    <property type="entry name" value="Isochorismatase-like_sf"/>
</dbReference>
<protein>
    <submittedName>
        <fullName evidence="4">Cysteine hydrolase</fullName>
    </submittedName>
</protein>
<accession>A0A7D4CQ97</accession>
<gene>
    <name evidence="4" type="ORF">FHG85_02960</name>
</gene>
<dbReference type="PANTHER" id="PTHR43540">
    <property type="entry name" value="PEROXYUREIDOACRYLATE/UREIDOACRYLATE AMIDOHYDROLASE-RELATED"/>
    <property type="match status" value="1"/>
</dbReference>
<evidence type="ECO:0000313" key="5">
    <source>
        <dbReference type="Proteomes" id="UP000500961"/>
    </source>
</evidence>
<dbReference type="Pfam" id="PF00857">
    <property type="entry name" value="Isochorismatase"/>
    <property type="match status" value="1"/>
</dbReference>
<dbReference type="SUPFAM" id="SSF52499">
    <property type="entry name" value="Isochorismatase-like hydrolases"/>
    <property type="match status" value="1"/>
</dbReference>
<dbReference type="RefSeq" id="WP_173072859.1">
    <property type="nucleotide sequence ID" value="NZ_CP041345.1"/>
</dbReference>
<dbReference type="AlphaFoldDB" id="A0A7D4CQ97"/>
<keyword evidence="1 4" id="KW-0378">Hydrolase</keyword>
<dbReference type="Gene3D" id="3.40.50.850">
    <property type="entry name" value="Isochorismatase-like"/>
    <property type="match status" value="1"/>
</dbReference>
<dbReference type="PANTHER" id="PTHR43540:SF1">
    <property type="entry name" value="ISOCHORISMATASE HYDROLASE"/>
    <property type="match status" value="1"/>
</dbReference>
<evidence type="ECO:0000256" key="2">
    <source>
        <dbReference type="SAM" id="SignalP"/>
    </source>
</evidence>
<reference evidence="4 5" key="1">
    <citation type="submission" date="2019-07" db="EMBL/GenBank/DDBJ databases">
        <title>Thalassofilum flectens gen. nov., sp. nov., a novel moderate thermophilic anaerobe from a shallow sea hot spring in Kunashir Island (Russia), representing a new family in the order Bacteroidales, and proposal of Thalassofilacea fam. nov.</title>
        <authorList>
            <person name="Kochetkova T.V."/>
            <person name="Podosokorskaya O.A."/>
            <person name="Novikov A."/>
            <person name="Elcheninov A.G."/>
            <person name="Toshchakov S.V."/>
            <person name="Kublanov I.V."/>
        </authorList>
    </citation>
    <scope>NUCLEOTIDE SEQUENCE [LARGE SCALE GENOMIC DNA]</scope>
    <source>
        <strain evidence="4 5">38-H</strain>
    </source>
</reference>
<feature type="domain" description="Isochorismatase-like" evidence="3">
    <location>
        <begin position="28"/>
        <end position="161"/>
    </location>
</feature>
<proteinExistence type="predicted"/>
<sequence length="194" mass="21383">MRKHLLSLLCVMALSITLKAIPDTSRVALVIVDIQEFYFPGGLSELVNPEPAAQNAAKLLSYFRENNMLVVHIGHKASSGMDFHKLVKPAEGEAVFIKTNVNAFKGTGLLEYLRGQQVSNLVICGMQTHMCVEAAVRAGADYGFKVTLIHDACATKDLKWENEIIQAKMVHLSTLSTLKSYAKIMSTEEFLKAN</sequence>
<keyword evidence="2" id="KW-0732">Signal</keyword>
<organism evidence="4 5">
    <name type="scientific">Tenuifilum thalassicum</name>
    <dbReference type="NCBI Taxonomy" id="2590900"/>
    <lineage>
        <taxon>Bacteria</taxon>
        <taxon>Pseudomonadati</taxon>
        <taxon>Bacteroidota</taxon>
        <taxon>Bacteroidia</taxon>
        <taxon>Bacteroidales</taxon>
        <taxon>Tenuifilaceae</taxon>
        <taxon>Tenuifilum</taxon>
    </lineage>
</organism>
<name>A0A7D4CQ97_9BACT</name>
<dbReference type="InterPro" id="IPR050272">
    <property type="entry name" value="Isochorismatase-like_hydrls"/>
</dbReference>
<dbReference type="InterPro" id="IPR000868">
    <property type="entry name" value="Isochorismatase-like_dom"/>
</dbReference>
<feature type="signal peptide" evidence="2">
    <location>
        <begin position="1"/>
        <end position="20"/>
    </location>
</feature>
<evidence type="ECO:0000313" key="4">
    <source>
        <dbReference type="EMBL" id="QKG79265.1"/>
    </source>
</evidence>
<dbReference type="GO" id="GO:0016787">
    <property type="term" value="F:hydrolase activity"/>
    <property type="evidence" value="ECO:0007669"/>
    <property type="project" value="UniProtKB-KW"/>
</dbReference>
<feature type="chain" id="PRO_5029904935" evidence="2">
    <location>
        <begin position="21"/>
        <end position="194"/>
    </location>
</feature>
<dbReference type="CDD" id="cd01014">
    <property type="entry name" value="nicotinamidase_related"/>
    <property type="match status" value="1"/>
</dbReference>